<dbReference type="Proteomes" id="UP000194999">
    <property type="component" value="Unassembled WGS sequence"/>
</dbReference>
<comment type="caution">
    <text evidence="1">The sequence shown here is derived from an EMBL/GenBank/DDBJ whole genome shotgun (WGS) entry which is preliminary data.</text>
</comment>
<protein>
    <submittedName>
        <fullName evidence="1">Uncharacterized protein</fullName>
    </submittedName>
</protein>
<evidence type="ECO:0000313" key="2">
    <source>
        <dbReference type="Proteomes" id="UP000194999"/>
    </source>
</evidence>
<evidence type="ECO:0000313" key="1">
    <source>
        <dbReference type="EMBL" id="OUI98792.1"/>
    </source>
</evidence>
<dbReference type="EMBL" id="JOOY01000081">
    <property type="protein sequence ID" value="OUI98792.1"/>
    <property type="molecule type" value="Genomic_DNA"/>
</dbReference>
<dbReference type="AlphaFoldDB" id="A0A252B360"/>
<proteinExistence type="predicted"/>
<accession>A0A252B360</accession>
<reference evidence="1 2" key="1">
    <citation type="submission" date="2014-06" db="EMBL/GenBank/DDBJ databases">
        <authorList>
            <person name="Ju J."/>
            <person name="Zhang J."/>
        </authorList>
    </citation>
    <scope>NUCLEOTIDE SEQUENCE [LARGE SCALE GENOMIC DNA]</scope>
    <source>
        <strain evidence="1">DmW_048</strain>
    </source>
</reference>
<name>A0A252B360_9PROT</name>
<sequence>MTKTRTRPRYQIAQAVDNWPTVERLAKSIFTRGNPPRVLTTVQALLNAQSISQDAANAAERWYRDYVFGKCGYVEYKPDYVPDTTTKHDDISWQVVRANAWGHVLDVKFTLGKCAHTLLEMMLADEMTLTKIGERLFPSISRSLASNKANAQCCIVLETLAAYYQSERSKRAREKTCTAVH</sequence>
<dbReference type="RefSeq" id="WP_094755853.1">
    <property type="nucleotide sequence ID" value="NZ_JOOY01000081.1"/>
</dbReference>
<organism evidence="1 2">
    <name type="scientific">Acetobacter orientalis</name>
    <dbReference type="NCBI Taxonomy" id="146474"/>
    <lineage>
        <taxon>Bacteria</taxon>
        <taxon>Pseudomonadati</taxon>
        <taxon>Pseudomonadota</taxon>
        <taxon>Alphaproteobacteria</taxon>
        <taxon>Acetobacterales</taxon>
        <taxon>Acetobacteraceae</taxon>
        <taxon>Acetobacter</taxon>
    </lineage>
</organism>
<gene>
    <name evidence="1" type="ORF">HK15_13170</name>
</gene>